<dbReference type="GO" id="GO:0043515">
    <property type="term" value="F:kinetochore binding"/>
    <property type="evidence" value="ECO:0007669"/>
    <property type="project" value="UniProtKB-ARBA"/>
</dbReference>
<dbReference type="InterPro" id="IPR001752">
    <property type="entry name" value="Kinesin_motor_dom"/>
</dbReference>
<evidence type="ECO:0000313" key="14">
    <source>
        <dbReference type="Proteomes" id="UP000001593"/>
    </source>
</evidence>
<sequence>MSDAISVSIRLRPPIKRESGFRNDWRVNGNTISQISKSSVVYAFDQVFDQITSTEDVYGSFAKPVILSVMEGFNGTIFAYGQTASGKTHTMMGDDSCPGIIPQAIDEIFTYIDQHPNREFCLVVSYMEIYNEVITDLLSTNKKNLKIGEDVKGKVWVKDLTATPINSSEQVMDLMAQGEKHRHFGQTLMNERSSRSHTIFQMQIESRDTNEEDDGAVRAALLNLVDLAGSERVSSTGAEGVRFKEGCNINSSLMALGTVISNLSEGESFIPFRNSKLTRILQNSLGGNAKTGIICTITPAAIDETASTLNFASRAKKIKNKPEINEVLDDASIIKRYKRQIKELEEQLNSNTKIEELKNENEMMAQALEEQTRMRRNQEEKLQKLTTFFCTSGGLPKRNFAKRAKRRETWCPGAGLLPLPLLARTPGTKPCDLSVPNILEEQERLVSEEVPPPAAGTAHDISLSSSYNAKEVQCDLQSEIIFQEVQQLRKTLQAKIDDLEHMTFLYYEREVNVEDAHNRLRENTEIQQQLRDKNQEHKQRIEELTFELDLASAEIDRLQDNAPSSDDALDIQNIKEE</sequence>
<keyword evidence="3 9" id="KW-0067">ATP-binding</keyword>
<dbReference type="CDD" id="cd01374">
    <property type="entry name" value="KISc_CENP_E"/>
    <property type="match status" value="1"/>
</dbReference>
<evidence type="ECO:0000256" key="6">
    <source>
        <dbReference type="ARBA" id="ARBA00023212"/>
    </source>
</evidence>
<dbReference type="SUPFAM" id="SSF52540">
    <property type="entry name" value="P-loop containing nucleoside triphosphate hydrolases"/>
    <property type="match status" value="1"/>
</dbReference>
<organism evidence="13 14">
    <name type="scientific">Nematostella vectensis</name>
    <name type="common">Starlet sea anemone</name>
    <dbReference type="NCBI Taxonomy" id="45351"/>
    <lineage>
        <taxon>Eukaryota</taxon>
        <taxon>Metazoa</taxon>
        <taxon>Cnidaria</taxon>
        <taxon>Anthozoa</taxon>
        <taxon>Hexacorallia</taxon>
        <taxon>Actiniaria</taxon>
        <taxon>Edwardsiidae</taxon>
        <taxon>Nematostella</taxon>
    </lineage>
</organism>
<comment type="similarity">
    <text evidence="9">Belongs to the TRAFAC class myosin-kinesin ATPase superfamily. Kinesin family.</text>
</comment>
<dbReference type="GO" id="GO:0005874">
    <property type="term" value="C:microtubule"/>
    <property type="evidence" value="ECO:0000318"/>
    <property type="project" value="GO_Central"/>
</dbReference>
<evidence type="ECO:0000256" key="10">
    <source>
        <dbReference type="SAM" id="Coils"/>
    </source>
</evidence>
<evidence type="ECO:0000256" key="11">
    <source>
        <dbReference type="SAM" id="MobiDB-lite"/>
    </source>
</evidence>
<dbReference type="GO" id="GO:0042327">
    <property type="term" value="P:positive regulation of phosphorylation"/>
    <property type="evidence" value="ECO:0007669"/>
    <property type="project" value="UniProtKB-ARBA"/>
</dbReference>
<dbReference type="GO" id="GO:0005524">
    <property type="term" value="F:ATP binding"/>
    <property type="evidence" value="ECO:0007669"/>
    <property type="project" value="UniProtKB-UniRule"/>
</dbReference>
<keyword evidence="2 9" id="KW-0547">Nucleotide-binding</keyword>
<feature type="region of interest" description="Disordered" evidence="11">
    <location>
        <begin position="557"/>
        <end position="577"/>
    </location>
</feature>
<dbReference type="PRINTS" id="PR00380">
    <property type="entry name" value="KINESINHEAVY"/>
</dbReference>
<gene>
    <name evidence="13" type="ORF">NEMVEDRAFT_v1g194682</name>
</gene>
<dbReference type="GO" id="GO:0003777">
    <property type="term" value="F:microtubule motor activity"/>
    <property type="evidence" value="ECO:0007669"/>
    <property type="project" value="InterPro"/>
</dbReference>
<name>A7SY31_NEMVE</name>
<dbReference type="PROSITE" id="PS50067">
    <property type="entry name" value="KINESIN_MOTOR_2"/>
    <property type="match status" value="1"/>
</dbReference>
<evidence type="ECO:0000259" key="12">
    <source>
        <dbReference type="PROSITE" id="PS50067"/>
    </source>
</evidence>
<dbReference type="FunFam" id="3.40.850.10:FF:000026">
    <property type="entry name" value="Centromere-associated protein E"/>
    <property type="match status" value="1"/>
</dbReference>
<dbReference type="InterPro" id="IPR036961">
    <property type="entry name" value="Kinesin_motor_dom_sf"/>
</dbReference>
<feature type="domain" description="Kinesin motor" evidence="12">
    <location>
        <begin position="4"/>
        <end position="318"/>
    </location>
</feature>
<proteinExistence type="inferred from homology"/>
<evidence type="ECO:0000256" key="3">
    <source>
        <dbReference type="ARBA" id="ARBA00022840"/>
    </source>
</evidence>
<dbReference type="HOGENOM" id="CLU_001485_22_4_1"/>
<dbReference type="GO" id="GO:0000779">
    <property type="term" value="C:condensed chromosome, centromeric region"/>
    <property type="evidence" value="ECO:0007669"/>
    <property type="project" value="UniProtKB-ARBA"/>
</dbReference>
<dbReference type="GO" id="GO:0008017">
    <property type="term" value="F:microtubule binding"/>
    <property type="evidence" value="ECO:0000318"/>
    <property type="project" value="GO_Central"/>
</dbReference>
<dbReference type="Gene3D" id="3.40.850.10">
    <property type="entry name" value="Kinesin motor domain"/>
    <property type="match status" value="1"/>
</dbReference>
<dbReference type="GO" id="GO:0030071">
    <property type="term" value="P:regulation of mitotic metaphase/anaphase transition"/>
    <property type="evidence" value="ECO:0007669"/>
    <property type="project" value="UniProtKB-ARBA"/>
</dbReference>
<dbReference type="GO" id="GO:0007018">
    <property type="term" value="P:microtubule-based movement"/>
    <property type="evidence" value="ECO:0000318"/>
    <property type="project" value="GO_Central"/>
</dbReference>
<feature type="coiled-coil region" evidence="10">
    <location>
        <begin position="327"/>
        <end position="381"/>
    </location>
</feature>
<reference evidence="13 14" key="1">
    <citation type="journal article" date="2007" name="Science">
        <title>Sea anemone genome reveals ancestral eumetazoan gene repertoire and genomic organization.</title>
        <authorList>
            <person name="Putnam N.H."/>
            <person name="Srivastava M."/>
            <person name="Hellsten U."/>
            <person name="Dirks B."/>
            <person name="Chapman J."/>
            <person name="Salamov A."/>
            <person name="Terry A."/>
            <person name="Shapiro H."/>
            <person name="Lindquist E."/>
            <person name="Kapitonov V.V."/>
            <person name="Jurka J."/>
            <person name="Genikhovich G."/>
            <person name="Grigoriev I.V."/>
            <person name="Lucas S.M."/>
            <person name="Steele R.E."/>
            <person name="Finnerty J.R."/>
            <person name="Technau U."/>
            <person name="Martindale M.Q."/>
            <person name="Rokhsar D.S."/>
        </authorList>
    </citation>
    <scope>NUCLEOTIDE SEQUENCE [LARGE SCALE GENOMIC DNA]</scope>
    <source>
        <strain evidence="14">CH2 X CH6</strain>
    </source>
</reference>
<evidence type="ECO:0000256" key="5">
    <source>
        <dbReference type="ARBA" id="ARBA00023175"/>
    </source>
</evidence>
<dbReference type="GO" id="GO:0000226">
    <property type="term" value="P:microtubule cytoskeleton organization"/>
    <property type="evidence" value="ECO:0007669"/>
    <property type="project" value="UniProtKB-ARBA"/>
</dbReference>
<evidence type="ECO:0000256" key="9">
    <source>
        <dbReference type="PROSITE-ProRule" id="PRU00283"/>
    </source>
</evidence>
<keyword evidence="6" id="KW-0963">Cytoplasm</keyword>
<protein>
    <recommendedName>
        <fullName evidence="7">Centromere-associated protein E</fullName>
    </recommendedName>
    <alternativeName>
        <fullName evidence="8">Centromere protein E</fullName>
    </alternativeName>
</protein>
<dbReference type="EMBL" id="DS469906">
    <property type="protein sequence ID" value="EDO31386.1"/>
    <property type="molecule type" value="Genomic_DNA"/>
</dbReference>
<dbReference type="InterPro" id="IPR027417">
    <property type="entry name" value="P-loop_NTPase"/>
</dbReference>
<feature type="binding site" evidence="9">
    <location>
        <begin position="81"/>
        <end position="88"/>
    </location>
    <ligand>
        <name>ATP</name>
        <dbReference type="ChEBI" id="CHEBI:30616"/>
    </ligand>
</feature>
<evidence type="ECO:0000256" key="2">
    <source>
        <dbReference type="ARBA" id="ARBA00022741"/>
    </source>
</evidence>
<dbReference type="PhylomeDB" id="A7SY31"/>
<dbReference type="AlphaFoldDB" id="A7SY31"/>
<evidence type="ECO:0000256" key="1">
    <source>
        <dbReference type="ARBA" id="ARBA00004245"/>
    </source>
</evidence>
<comment type="subcellular location">
    <subcellularLocation>
        <location evidence="1">Cytoplasm</location>
        <location evidence="1">Cytoskeleton</location>
    </subcellularLocation>
</comment>
<keyword evidence="5 9" id="KW-0505">Motor protein</keyword>
<evidence type="ECO:0000256" key="4">
    <source>
        <dbReference type="ARBA" id="ARBA00023054"/>
    </source>
</evidence>
<keyword evidence="4 10" id="KW-0175">Coiled coil</keyword>
<evidence type="ECO:0000313" key="13">
    <source>
        <dbReference type="EMBL" id="EDO31386.1"/>
    </source>
</evidence>
<dbReference type="SMART" id="SM00129">
    <property type="entry name" value="KISc"/>
    <property type="match status" value="1"/>
</dbReference>
<dbReference type="OMA" id="NICARER"/>
<evidence type="ECO:0000256" key="8">
    <source>
        <dbReference type="ARBA" id="ARBA00081766"/>
    </source>
</evidence>
<dbReference type="Proteomes" id="UP000001593">
    <property type="component" value="Unassembled WGS sequence"/>
</dbReference>
<dbReference type="InParanoid" id="A7SY31"/>
<dbReference type="GO" id="GO:0008608">
    <property type="term" value="P:attachment of spindle microtubules to kinetochore"/>
    <property type="evidence" value="ECO:0007669"/>
    <property type="project" value="UniProtKB-ARBA"/>
</dbReference>
<dbReference type="InterPro" id="IPR027640">
    <property type="entry name" value="Kinesin-like_fam"/>
</dbReference>
<dbReference type="GO" id="GO:0000278">
    <property type="term" value="P:mitotic cell cycle"/>
    <property type="evidence" value="ECO:0000318"/>
    <property type="project" value="GO_Central"/>
</dbReference>
<accession>A7SY31</accession>
<keyword evidence="6" id="KW-0206">Cytoskeleton</keyword>
<dbReference type="PANTHER" id="PTHR47968">
    <property type="entry name" value="CENTROMERE PROTEIN E"/>
    <property type="match status" value="1"/>
</dbReference>
<keyword evidence="14" id="KW-1185">Reference proteome</keyword>
<dbReference type="STRING" id="45351.A7SY31"/>
<feature type="non-terminal residue" evidence="13">
    <location>
        <position position="577"/>
    </location>
</feature>
<evidence type="ECO:0000256" key="7">
    <source>
        <dbReference type="ARBA" id="ARBA00070169"/>
    </source>
</evidence>
<dbReference type="Pfam" id="PF00225">
    <property type="entry name" value="Kinesin"/>
    <property type="match status" value="1"/>
</dbReference>
<dbReference type="GO" id="GO:0140694">
    <property type="term" value="P:membraneless organelle assembly"/>
    <property type="evidence" value="ECO:0007669"/>
    <property type="project" value="UniProtKB-ARBA"/>
</dbReference>
<dbReference type="PANTHER" id="PTHR47968:SF75">
    <property type="entry name" value="CENTROMERE-ASSOCIATED PROTEIN E"/>
    <property type="match status" value="1"/>
</dbReference>
<dbReference type="eggNOG" id="KOG0242">
    <property type="taxonomic scope" value="Eukaryota"/>
</dbReference>